<reference evidence="1 2" key="1">
    <citation type="submission" date="2011-04" db="EMBL/GenBank/DDBJ databases">
        <authorList>
            <person name="Durkin A.S."/>
            <person name="Radune D."/>
            <person name="Hostetler J."/>
            <person name="Torralba M."/>
            <person name="Gillis M."/>
            <person name="Methe B."/>
            <person name="Sutton G."/>
            <person name="Nelson K.E."/>
        </authorList>
    </citation>
    <scope>NUCLEOTIDE SEQUENCE [LARGE SCALE GENOMIC DNA]</scope>
    <source>
        <strain evidence="1 2">SK1076</strain>
    </source>
</reference>
<proteinExistence type="predicted"/>
<organism evidence="1 2">
    <name type="scientific">Streptococcus infantis SK1076</name>
    <dbReference type="NCBI Taxonomy" id="1005705"/>
    <lineage>
        <taxon>Bacteria</taxon>
        <taxon>Bacillati</taxon>
        <taxon>Bacillota</taxon>
        <taxon>Bacilli</taxon>
        <taxon>Lactobacillales</taxon>
        <taxon>Streptococcaceae</taxon>
        <taxon>Streptococcus</taxon>
    </lineage>
</organism>
<name>F5W0E3_9STRE</name>
<accession>F5W0E3</accession>
<sequence>MVIGCKQLSFHLKVSTWSFFPSYKNIIYFMNVGLQGLIEYHGYFPSILFTITENKNHID</sequence>
<evidence type="ECO:0000313" key="2">
    <source>
        <dbReference type="Proteomes" id="UP000010138"/>
    </source>
</evidence>
<protein>
    <submittedName>
        <fullName evidence="1">Uncharacterized protein</fullName>
    </submittedName>
</protein>
<dbReference type="AlphaFoldDB" id="F5W0E3"/>
<comment type="caution">
    <text evidence="1">The sequence shown here is derived from an EMBL/GenBank/DDBJ whole genome shotgun (WGS) entry which is preliminary data.</text>
</comment>
<dbReference type="EMBL" id="AFNN01000014">
    <property type="protein sequence ID" value="EGL86578.1"/>
    <property type="molecule type" value="Genomic_DNA"/>
</dbReference>
<evidence type="ECO:0000313" key="1">
    <source>
        <dbReference type="EMBL" id="EGL86578.1"/>
    </source>
</evidence>
<gene>
    <name evidence="1" type="ORF">HMPREF9967_1435</name>
</gene>
<dbReference type="Proteomes" id="UP000010138">
    <property type="component" value="Unassembled WGS sequence"/>
</dbReference>